<sequence length="108" mass="11564">MRVDVHTLDPRRPAYEGHPALDRGRALGRLVDSVERPHVERRAAVHAAACAAEVDHVLGAEPAAAGVPVSAPTRENGCTAAAAVSTMIESRRNMRIMLVPARSRGQRV</sequence>
<evidence type="ECO:0000313" key="3">
    <source>
        <dbReference type="Proteomes" id="UP001501509"/>
    </source>
</evidence>
<evidence type="ECO:0000256" key="1">
    <source>
        <dbReference type="SAM" id="MobiDB-lite"/>
    </source>
</evidence>
<evidence type="ECO:0000313" key="2">
    <source>
        <dbReference type="EMBL" id="GAA2608373.1"/>
    </source>
</evidence>
<protein>
    <submittedName>
        <fullName evidence="2">Uncharacterized protein</fullName>
    </submittedName>
</protein>
<organism evidence="2 3">
    <name type="scientific">Actinomadura fulvescens</name>
    <dbReference type="NCBI Taxonomy" id="46160"/>
    <lineage>
        <taxon>Bacteria</taxon>
        <taxon>Bacillati</taxon>
        <taxon>Actinomycetota</taxon>
        <taxon>Actinomycetes</taxon>
        <taxon>Streptosporangiales</taxon>
        <taxon>Thermomonosporaceae</taxon>
        <taxon>Actinomadura</taxon>
    </lineage>
</organism>
<reference evidence="3" key="1">
    <citation type="journal article" date="2019" name="Int. J. Syst. Evol. Microbiol.">
        <title>The Global Catalogue of Microorganisms (GCM) 10K type strain sequencing project: providing services to taxonomists for standard genome sequencing and annotation.</title>
        <authorList>
            <consortium name="The Broad Institute Genomics Platform"/>
            <consortium name="The Broad Institute Genome Sequencing Center for Infectious Disease"/>
            <person name="Wu L."/>
            <person name="Ma J."/>
        </authorList>
    </citation>
    <scope>NUCLEOTIDE SEQUENCE [LARGE SCALE GENOMIC DNA]</scope>
    <source>
        <strain evidence="3">JCM 6833</strain>
    </source>
</reference>
<accession>A0ABP6CEQ1</accession>
<comment type="caution">
    <text evidence="2">The sequence shown here is derived from an EMBL/GenBank/DDBJ whole genome shotgun (WGS) entry which is preliminary data.</text>
</comment>
<proteinExistence type="predicted"/>
<dbReference type="Proteomes" id="UP001501509">
    <property type="component" value="Unassembled WGS sequence"/>
</dbReference>
<name>A0ABP6CEQ1_9ACTN</name>
<gene>
    <name evidence="2" type="ORF">GCM10010411_48250</name>
</gene>
<keyword evidence="3" id="KW-1185">Reference proteome</keyword>
<feature type="region of interest" description="Disordered" evidence="1">
    <location>
        <begin position="1"/>
        <end position="20"/>
    </location>
</feature>
<dbReference type="EMBL" id="BAAATD010000006">
    <property type="protein sequence ID" value="GAA2608373.1"/>
    <property type="molecule type" value="Genomic_DNA"/>
</dbReference>